<dbReference type="SUPFAM" id="SSF54534">
    <property type="entry name" value="FKBP-like"/>
    <property type="match status" value="1"/>
</dbReference>
<evidence type="ECO:0000313" key="16">
    <source>
        <dbReference type="Proteomes" id="UP000183107"/>
    </source>
</evidence>
<dbReference type="STRING" id="1266925.GCA_000619905_02189"/>
<keyword evidence="7 11" id="KW-0143">Chaperone</keyword>
<dbReference type="Gene3D" id="1.10.3120.10">
    <property type="entry name" value="Trigger factor, C-terminal domain"/>
    <property type="match status" value="1"/>
</dbReference>
<evidence type="ECO:0000256" key="5">
    <source>
        <dbReference type="ARBA" id="ARBA00022618"/>
    </source>
</evidence>
<dbReference type="InterPro" id="IPR037041">
    <property type="entry name" value="Trigger_fac_C_sf"/>
</dbReference>
<evidence type="ECO:0000259" key="14">
    <source>
        <dbReference type="PROSITE" id="PS50059"/>
    </source>
</evidence>
<dbReference type="EMBL" id="FOVJ01000010">
    <property type="protein sequence ID" value="SFO18245.1"/>
    <property type="molecule type" value="Genomic_DNA"/>
</dbReference>
<sequence>MQTNVEDLGALERRLNVSIPQEKIETEVESRLKRLARTAKLHGFRPGKVPFKIVMQQYGPQVRQEVIGDVLKKNFSEAVRENNLKIAGYPRFEPKPSTENDSQFEFSATFEVYPDVVPGDLGGVRVERPIVGVTDGDVDKTLEVLRKQRIQFEPAERPAQPGDRINIDYNGTIDGAEFAGGKAENFTLVLGEGRLLKDFEEPLTGMIAGQSKIFEVTFPADYHGKEVAGKTATFDVKVNGVEGSKLPDVDSEFAISLGVADGDVEKMRKEIEANLEREASKRVSARLKEQVMQALLDTTSIQAPKALVEVELERLTQSTRDDLASRGMNARDVPLPEDLLRERAQRRVNLGLILGELVKMHGLHPKPEQVRAVVEDLAQSYENPAEVIKWHYSVPDRLNEAESAALEDNVVRWVLDKVMVVDKAMTLDELMGRS</sequence>
<dbReference type="Gene3D" id="3.30.70.1050">
    <property type="entry name" value="Trigger factor ribosome-binding domain"/>
    <property type="match status" value="1"/>
</dbReference>
<keyword evidence="9 11" id="KW-0131">Cell cycle</keyword>
<dbReference type="Pfam" id="PF05697">
    <property type="entry name" value="Trigger_N"/>
    <property type="match status" value="1"/>
</dbReference>
<dbReference type="InterPro" id="IPR005215">
    <property type="entry name" value="Trig_fac"/>
</dbReference>
<evidence type="ECO:0000256" key="11">
    <source>
        <dbReference type="HAMAP-Rule" id="MF_00303"/>
    </source>
</evidence>
<evidence type="ECO:0000313" key="15">
    <source>
        <dbReference type="EMBL" id="SFO18245.1"/>
    </source>
</evidence>
<comment type="subcellular location">
    <subcellularLocation>
        <location evidence="11">Cytoplasm</location>
    </subcellularLocation>
    <text evidence="11">About half TF is bound to the ribosome near the polypeptide exit tunnel while the other half is free in the cytoplasm.</text>
</comment>
<dbReference type="InterPro" id="IPR008880">
    <property type="entry name" value="Trigger_fac_C"/>
</dbReference>
<evidence type="ECO:0000256" key="4">
    <source>
        <dbReference type="ARBA" id="ARBA00016902"/>
    </source>
</evidence>
<dbReference type="AlphaFoldDB" id="A0A1I5F3A9"/>
<dbReference type="FunFam" id="3.10.50.40:FF:000001">
    <property type="entry name" value="Trigger factor"/>
    <property type="match status" value="1"/>
</dbReference>
<dbReference type="InterPro" id="IPR036611">
    <property type="entry name" value="Trigger_fac_ribosome-bd_sf"/>
</dbReference>
<dbReference type="GO" id="GO:0003755">
    <property type="term" value="F:peptidyl-prolyl cis-trans isomerase activity"/>
    <property type="evidence" value="ECO:0007669"/>
    <property type="project" value="UniProtKB-UniRule"/>
</dbReference>
<feature type="domain" description="PPIase FKBP-type" evidence="14">
    <location>
        <begin position="162"/>
        <end position="222"/>
    </location>
</feature>
<accession>A0A1I5F3A9</accession>
<evidence type="ECO:0000256" key="12">
    <source>
        <dbReference type="PROSITE-ProRule" id="PRU00277"/>
    </source>
</evidence>
<comment type="similarity">
    <text evidence="2 11 13">Belongs to the FKBP-type PPIase family. Tig subfamily.</text>
</comment>
<keyword evidence="8 11" id="KW-0413">Isomerase</keyword>
<dbReference type="SUPFAM" id="SSF109998">
    <property type="entry name" value="Triger factor/SurA peptide-binding domain-like"/>
    <property type="match status" value="1"/>
</dbReference>
<dbReference type="HAMAP" id="MF_00303">
    <property type="entry name" value="Trigger_factor_Tig"/>
    <property type="match status" value="1"/>
</dbReference>
<evidence type="ECO:0000256" key="8">
    <source>
        <dbReference type="ARBA" id="ARBA00023235"/>
    </source>
</evidence>
<evidence type="ECO:0000256" key="2">
    <source>
        <dbReference type="ARBA" id="ARBA00005464"/>
    </source>
</evidence>
<comment type="domain">
    <text evidence="11">Consists of 3 domains; the N-terminus binds the ribosome, the middle domain has PPIase activity, while the C-terminus has intrinsic chaperone activity on its own.</text>
</comment>
<keyword evidence="5 11" id="KW-0132">Cell division</keyword>
<dbReference type="GO" id="GO:0051301">
    <property type="term" value="P:cell division"/>
    <property type="evidence" value="ECO:0007669"/>
    <property type="project" value="UniProtKB-KW"/>
</dbReference>
<evidence type="ECO:0000256" key="1">
    <source>
        <dbReference type="ARBA" id="ARBA00000971"/>
    </source>
</evidence>
<dbReference type="InterPro" id="IPR027304">
    <property type="entry name" value="Trigger_fact/SurA_dom_sf"/>
</dbReference>
<keyword evidence="16" id="KW-1185">Reference proteome</keyword>
<evidence type="ECO:0000256" key="9">
    <source>
        <dbReference type="ARBA" id="ARBA00023306"/>
    </source>
</evidence>
<protein>
    <recommendedName>
        <fullName evidence="4 11">Trigger factor</fullName>
        <shortName evidence="11">TF</shortName>
        <ecNumber evidence="3 11">5.2.1.8</ecNumber>
    </recommendedName>
    <alternativeName>
        <fullName evidence="10 11">PPIase</fullName>
    </alternativeName>
</protein>
<reference evidence="16" key="1">
    <citation type="submission" date="2016-10" db="EMBL/GenBank/DDBJ databases">
        <authorList>
            <person name="Varghese N."/>
        </authorList>
    </citation>
    <scope>NUCLEOTIDE SEQUENCE [LARGE SCALE GENOMIC DNA]</scope>
    <source>
        <strain evidence="16">Nsp8</strain>
    </source>
</reference>
<dbReference type="Pfam" id="PF05698">
    <property type="entry name" value="Trigger_C"/>
    <property type="match status" value="1"/>
</dbReference>
<dbReference type="Proteomes" id="UP000183107">
    <property type="component" value="Unassembled WGS sequence"/>
</dbReference>
<evidence type="ECO:0000256" key="6">
    <source>
        <dbReference type="ARBA" id="ARBA00023110"/>
    </source>
</evidence>
<evidence type="ECO:0000256" key="3">
    <source>
        <dbReference type="ARBA" id="ARBA00013194"/>
    </source>
</evidence>
<dbReference type="PANTHER" id="PTHR30560">
    <property type="entry name" value="TRIGGER FACTOR CHAPERONE AND PEPTIDYL-PROLYL CIS/TRANS ISOMERASE"/>
    <property type="match status" value="1"/>
</dbReference>
<dbReference type="PANTHER" id="PTHR30560:SF3">
    <property type="entry name" value="TRIGGER FACTOR-LIKE PROTEIN TIG, CHLOROPLASTIC"/>
    <property type="match status" value="1"/>
</dbReference>
<dbReference type="Pfam" id="PF00254">
    <property type="entry name" value="FKBP_C"/>
    <property type="match status" value="1"/>
</dbReference>
<gene>
    <name evidence="11" type="primary">tig</name>
    <name evidence="15" type="ORF">SAMN05216386_2867</name>
</gene>
<dbReference type="RefSeq" id="WP_074798581.1">
    <property type="nucleotide sequence ID" value="NZ_FOVJ01000010.1"/>
</dbReference>
<dbReference type="GO" id="GO:0043335">
    <property type="term" value="P:protein unfolding"/>
    <property type="evidence" value="ECO:0007669"/>
    <property type="project" value="TreeGrafter"/>
</dbReference>
<evidence type="ECO:0000256" key="13">
    <source>
        <dbReference type="RuleBase" id="RU003914"/>
    </source>
</evidence>
<keyword evidence="11" id="KW-0963">Cytoplasm</keyword>
<dbReference type="PROSITE" id="PS50059">
    <property type="entry name" value="FKBP_PPIASE"/>
    <property type="match status" value="1"/>
</dbReference>
<dbReference type="EC" id="5.2.1.8" evidence="3 11"/>
<dbReference type="Gene3D" id="3.10.50.40">
    <property type="match status" value="1"/>
</dbReference>
<dbReference type="OrthoDB" id="9767721at2"/>
<dbReference type="GO" id="GO:0051083">
    <property type="term" value="P:'de novo' cotranslational protein folding"/>
    <property type="evidence" value="ECO:0007669"/>
    <property type="project" value="TreeGrafter"/>
</dbReference>
<dbReference type="InterPro" id="IPR046357">
    <property type="entry name" value="PPIase_dom_sf"/>
</dbReference>
<dbReference type="InterPro" id="IPR008881">
    <property type="entry name" value="Trigger_fac_ribosome-bd_bac"/>
</dbReference>
<dbReference type="PIRSF" id="PIRSF003095">
    <property type="entry name" value="Trigger_factor"/>
    <property type="match status" value="1"/>
</dbReference>
<name>A0A1I5F3A9_9PROT</name>
<dbReference type="GO" id="GO:0015031">
    <property type="term" value="P:protein transport"/>
    <property type="evidence" value="ECO:0007669"/>
    <property type="project" value="UniProtKB-UniRule"/>
</dbReference>
<dbReference type="SUPFAM" id="SSF102735">
    <property type="entry name" value="Trigger factor ribosome-binding domain"/>
    <property type="match status" value="1"/>
</dbReference>
<organism evidence="15 16">
    <name type="scientific">Nitrosospira briensis</name>
    <dbReference type="NCBI Taxonomy" id="35799"/>
    <lineage>
        <taxon>Bacteria</taxon>
        <taxon>Pseudomonadati</taxon>
        <taxon>Pseudomonadota</taxon>
        <taxon>Betaproteobacteria</taxon>
        <taxon>Nitrosomonadales</taxon>
        <taxon>Nitrosomonadaceae</taxon>
        <taxon>Nitrosospira</taxon>
    </lineage>
</organism>
<comment type="catalytic activity">
    <reaction evidence="1 11 12">
        <text>[protein]-peptidylproline (omega=180) = [protein]-peptidylproline (omega=0)</text>
        <dbReference type="Rhea" id="RHEA:16237"/>
        <dbReference type="Rhea" id="RHEA-COMP:10747"/>
        <dbReference type="Rhea" id="RHEA-COMP:10748"/>
        <dbReference type="ChEBI" id="CHEBI:83833"/>
        <dbReference type="ChEBI" id="CHEBI:83834"/>
        <dbReference type="EC" id="5.2.1.8"/>
    </reaction>
</comment>
<dbReference type="NCBIfam" id="TIGR00115">
    <property type="entry name" value="tig"/>
    <property type="match status" value="1"/>
</dbReference>
<dbReference type="GO" id="GO:0043022">
    <property type="term" value="F:ribosome binding"/>
    <property type="evidence" value="ECO:0007669"/>
    <property type="project" value="TreeGrafter"/>
</dbReference>
<evidence type="ECO:0000256" key="10">
    <source>
        <dbReference type="ARBA" id="ARBA00029986"/>
    </source>
</evidence>
<proteinExistence type="inferred from homology"/>
<dbReference type="GO" id="GO:0005737">
    <property type="term" value="C:cytoplasm"/>
    <property type="evidence" value="ECO:0007669"/>
    <property type="project" value="UniProtKB-SubCell"/>
</dbReference>
<dbReference type="InterPro" id="IPR001179">
    <property type="entry name" value="PPIase_FKBP_dom"/>
</dbReference>
<evidence type="ECO:0000256" key="7">
    <source>
        <dbReference type="ARBA" id="ARBA00023186"/>
    </source>
</evidence>
<comment type="function">
    <text evidence="11">Involved in protein export. Acts as a chaperone by maintaining the newly synthesized protein in an open conformation. Functions as a peptidyl-prolyl cis-trans isomerase.</text>
</comment>
<dbReference type="GO" id="GO:0044183">
    <property type="term" value="F:protein folding chaperone"/>
    <property type="evidence" value="ECO:0007669"/>
    <property type="project" value="TreeGrafter"/>
</dbReference>
<keyword evidence="6 11" id="KW-0697">Rotamase</keyword>